<gene>
    <name evidence="2" type="ORF">M427DRAFT_131205</name>
</gene>
<feature type="compositionally biased region" description="Basic and acidic residues" evidence="1">
    <location>
        <begin position="251"/>
        <end position="398"/>
    </location>
</feature>
<accession>A0A139AUG6</accession>
<evidence type="ECO:0008006" key="4">
    <source>
        <dbReference type="Google" id="ProtNLM"/>
    </source>
</evidence>
<dbReference type="AlphaFoldDB" id="A0A139AUG6"/>
<feature type="compositionally biased region" description="Basic and acidic residues" evidence="1">
    <location>
        <begin position="180"/>
        <end position="201"/>
    </location>
</feature>
<feature type="compositionally biased region" description="Basic and acidic residues" evidence="1">
    <location>
        <begin position="156"/>
        <end position="165"/>
    </location>
</feature>
<organism evidence="2 3">
    <name type="scientific">Gonapodya prolifera (strain JEL478)</name>
    <name type="common">Monoblepharis prolifera</name>
    <dbReference type="NCBI Taxonomy" id="1344416"/>
    <lineage>
        <taxon>Eukaryota</taxon>
        <taxon>Fungi</taxon>
        <taxon>Fungi incertae sedis</taxon>
        <taxon>Chytridiomycota</taxon>
        <taxon>Chytridiomycota incertae sedis</taxon>
        <taxon>Monoblepharidomycetes</taxon>
        <taxon>Monoblepharidales</taxon>
        <taxon>Gonapodyaceae</taxon>
        <taxon>Gonapodya</taxon>
    </lineage>
</organism>
<dbReference type="OrthoDB" id="2162119at2759"/>
<feature type="compositionally biased region" description="Basic and acidic residues" evidence="1">
    <location>
        <begin position="684"/>
        <end position="708"/>
    </location>
</feature>
<keyword evidence="3" id="KW-1185">Reference proteome</keyword>
<proteinExistence type="predicted"/>
<sequence>MDVLRTAVLARLRHYVYRFGGPDLDAPEDRAEAVHKLGGEEWERCEKGFVEFLGGRERGQIEERMVKDVERSPAFQEFMTRATSVAYLETLLGEQVRKHVEDALEAEKKARGFEVSDKDKRGKVNGGVDGTSVEDGESGGLDGTGADMDVDGEAGEDGKEGRDMVEGSSQAEAKAGEVNGVKEESSARSEEKAHVKVERSGPDGASSAGDVQVPSRALPSVPDVGAKFGKRKRARVEDSDEDGDAGQAGAKAEKREAAAEVVRAKEEVNERRDRKDGEWKKRERDGRKEQKVEHDAEVGGNGKKEAARKEKMMRADDGSEKKGPANVVKREESKEVKDSKSDTRDRKRADRGDRPSDRLVDRDRGRHEAGGDGVRVEGERKTKADGTGSAKKEKESARDTLTNGDEDSRRHRRISSRVAGSDRRHTVAVEVVDEDGVLPSSSSTESLPAVPWTFDVAGQYAAFVVPRGGRARSKEQCLIVSVVQRDEDAGLYLVRDASPASESEDEGEPPEWTIPGRKMVEFKMELKDMAQRMGKDPEKDSQYSMGQTVWSLYKMAGDEMSTEFMKAKVIRVYKAKLGVRFTDGQECLVSYDAVFPDWARRDVAQPTSAGGVLDSGRKKQRQKSVSGPGAVFASPPKSSRGAARKALAKGLFDSDSSSSVDSDLSDPEMSSARGKGTSSESEVDGEHGHVRARVPEKRKMRSEGVNREKKLRTK</sequence>
<feature type="compositionally biased region" description="Low complexity" evidence="1">
    <location>
        <begin position="653"/>
        <end position="662"/>
    </location>
</feature>
<dbReference type="EMBL" id="KQ965735">
    <property type="protein sequence ID" value="KXS20349.1"/>
    <property type="molecule type" value="Genomic_DNA"/>
</dbReference>
<evidence type="ECO:0000313" key="2">
    <source>
        <dbReference type="EMBL" id="KXS20349.1"/>
    </source>
</evidence>
<dbReference type="Proteomes" id="UP000070544">
    <property type="component" value="Unassembled WGS sequence"/>
</dbReference>
<feature type="region of interest" description="Disordered" evidence="1">
    <location>
        <begin position="607"/>
        <end position="714"/>
    </location>
</feature>
<reference evidence="2 3" key="1">
    <citation type="journal article" date="2015" name="Genome Biol. Evol.">
        <title>Phylogenomic analyses indicate that early fungi evolved digesting cell walls of algal ancestors of land plants.</title>
        <authorList>
            <person name="Chang Y."/>
            <person name="Wang S."/>
            <person name="Sekimoto S."/>
            <person name="Aerts A.L."/>
            <person name="Choi C."/>
            <person name="Clum A."/>
            <person name="LaButti K.M."/>
            <person name="Lindquist E.A."/>
            <person name="Yee Ngan C."/>
            <person name="Ohm R.A."/>
            <person name="Salamov A.A."/>
            <person name="Grigoriev I.V."/>
            <person name="Spatafora J.W."/>
            <person name="Berbee M.L."/>
        </authorList>
    </citation>
    <scope>NUCLEOTIDE SEQUENCE [LARGE SCALE GENOMIC DNA]</scope>
    <source>
        <strain evidence="2 3">JEL478</strain>
    </source>
</reference>
<protein>
    <recommendedName>
        <fullName evidence="4">SGF29 C-terminal domain-containing protein</fullName>
    </recommendedName>
</protein>
<evidence type="ECO:0000256" key="1">
    <source>
        <dbReference type="SAM" id="MobiDB-lite"/>
    </source>
</evidence>
<feature type="compositionally biased region" description="Basic and acidic residues" evidence="1">
    <location>
        <begin position="111"/>
        <end position="122"/>
    </location>
</feature>
<evidence type="ECO:0000313" key="3">
    <source>
        <dbReference type="Proteomes" id="UP000070544"/>
    </source>
</evidence>
<name>A0A139AUG6_GONPJ</name>
<feature type="region of interest" description="Disordered" evidence="1">
    <location>
        <begin position="111"/>
        <end position="428"/>
    </location>
</feature>